<dbReference type="PANTHER" id="PTHR47584">
    <property type="match status" value="1"/>
</dbReference>
<evidence type="ECO:0000313" key="4">
    <source>
        <dbReference type="Proteomes" id="UP000002051"/>
    </source>
</evidence>
<reference evidence="3" key="3">
    <citation type="submission" date="2015-04" db="UniProtKB">
        <authorList>
            <consortium name="EnsemblPlants"/>
        </authorList>
    </citation>
    <scope>IDENTIFICATION</scope>
    <source>
        <strain evidence="3">cv. Jemalong A17</strain>
    </source>
</reference>
<dbReference type="EMBL" id="CM001217">
    <property type="protein sequence ID" value="AES59710.2"/>
    <property type="molecule type" value="Genomic_DNA"/>
</dbReference>
<dbReference type="InterPro" id="IPR024752">
    <property type="entry name" value="Myb/SANT-like_dom"/>
</dbReference>
<evidence type="ECO:0000313" key="2">
    <source>
        <dbReference type="EMBL" id="AES59710.2"/>
    </source>
</evidence>
<dbReference type="AlphaFoldDB" id="G7I747"/>
<evidence type="ECO:0000259" key="1">
    <source>
        <dbReference type="Pfam" id="PF12776"/>
    </source>
</evidence>
<reference evidence="2 4" key="2">
    <citation type="journal article" date="2014" name="BMC Genomics">
        <title>An improved genome release (version Mt4.0) for the model legume Medicago truncatula.</title>
        <authorList>
            <person name="Tang H."/>
            <person name="Krishnakumar V."/>
            <person name="Bidwell S."/>
            <person name="Rosen B."/>
            <person name="Chan A."/>
            <person name="Zhou S."/>
            <person name="Gentzbittel L."/>
            <person name="Childs K.L."/>
            <person name="Yandell M."/>
            <person name="Gundlach H."/>
            <person name="Mayer K.F."/>
            <person name="Schwartz D.C."/>
            <person name="Town C.D."/>
        </authorList>
    </citation>
    <scope>GENOME REANNOTATION</scope>
    <source>
        <strain evidence="3 4">cv. Jemalong A17</strain>
    </source>
</reference>
<accession>G7I747</accession>
<dbReference type="Pfam" id="PF12776">
    <property type="entry name" value="Myb_DNA-bind_3"/>
    <property type="match status" value="1"/>
</dbReference>
<dbReference type="InterPro" id="IPR045026">
    <property type="entry name" value="LIMYB"/>
</dbReference>
<protein>
    <submittedName>
        <fullName evidence="2">Myb/SANT-like DNA-binding domain protein</fullName>
    </submittedName>
</protein>
<keyword evidence="4" id="KW-1185">Reference proteome</keyword>
<feature type="domain" description="Myb/SANT-like" evidence="1">
    <location>
        <begin position="64"/>
        <end position="136"/>
    </location>
</feature>
<dbReference type="Proteomes" id="UP000002051">
    <property type="component" value="Unassembled WGS sequence"/>
</dbReference>
<name>G7I747_MEDTR</name>
<dbReference type="PANTHER" id="PTHR47584:SF2">
    <property type="entry name" value="L10-INTERACTING MYB DOMAIN-CONTAINING PROTEIN-LIKE"/>
    <property type="match status" value="1"/>
</dbReference>
<sequence length="350" mass="40178">MDEGLRTDTKDGVKPIVEKMVETRFMWFGHVERIPRNCSKESGIAVLMELESNNQPKQERSRTRWTASLDKIFADLVVKQIQLGNRQNDTFDKKTWNHIRDEFNRKTDLNFNNNQLRKHLDVLRTRFYNLKSTNDQSNGYVIDDPLYIGLEQWEDIGAQPRNETVKGKDCPIYEQLCAIFTDLPADGKYAQSSHYGELDKSFGINAAYLTSYPEIGVSHENPSSSKSIPRNISTVEKVTKNTLDRKRKRPNETQTTSLDQDTCNAMAEAMLEMISASRLRAVVSSVSDDKFSITNCIKALDEIKGIDQNLYFSALDLFENPSFRETFISLKSVKIRLTWLQGKCSKSSFR</sequence>
<gene>
    <name evidence="2" type="ordered locus">MTR_1g024830</name>
</gene>
<dbReference type="HOGENOM" id="CLU_063793_0_0_1"/>
<dbReference type="EnsemblPlants" id="AES59710">
    <property type="protein sequence ID" value="AES59710"/>
    <property type="gene ID" value="MTR_1g024830"/>
</dbReference>
<dbReference type="STRING" id="3880.G7I747"/>
<keyword evidence="2" id="KW-0238">DNA-binding</keyword>
<proteinExistence type="predicted"/>
<reference evidence="2 4" key="1">
    <citation type="journal article" date="2011" name="Nature">
        <title>The Medicago genome provides insight into the evolution of rhizobial symbioses.</title>
        <authorList>
            <person name="Young N.D."/>
            <person name="Debelle F."/>
            <person name="Oldroyd G.E."/>
            <person name="Geurts R."/>
            <person name="Cannon S.B."/>
            <person name="Udvardi M.K."/>
            <person name="Benedito V.A."/>
            <person name="Mayer K.F."/>
            <person name="Gouzy J."/>
            <person name="Schoof H."/>
            <person name="Van de Peer Y."/>
            <person name="Proost S."/>
            <person name="Cook D.R."/>
            <person name="Meyers B.C."/>
            <person name="Spannagl M."/>
            <person name="Cheung F."/>
            <person name="De Mita S."/>
            <person name="Krishnakumar V."/>
            <person name="Gundlach H."/>
            <person name="Zhou S."/>
            <person name="Mudge J."/>
            <person name="Bharti A.K."/>
            <person name="Murray J.D."/>
            <person name="Naoumkina M.A."/>
            <person name="Rosen B."/>
            <person name="Silverstein K.A."/>
            <person name="Tang H."/>
            <person name="Rombauts S."/>
            <person name="Zhao P.X."/>
            <person name="Zhou P."/>
            <person name="Barbe V."/>
            <person name="Bardou P."/>
            <person name="Bechner M."/>
            <person name="Bellec A."/>
            <person name="Berger A."/>
            <person name="Berges H."/>
            <person name="Bidwell S."/>
            <person name="Bisseling T."/>
            <person name="Choisne N."/>
            <person name="Couloux A."/>
            <person name="Denny R."/>
            <person name="Deshpande S."/>
            <person name="Dai X."/>
            <person name="Doyle J.J."/>
            <person name="Dudez A.M."/>
            <person name="Farmer A.D."/>
            <person name="Fouteau S."/>
            <person name="Franken C."/>
            <person name="Gibelin C."/>
            <person name="Gish J."/>
            <person name="Goldstein S."/>
            <person name="Gonzalez A.J."/>
            <person name="Green P.J."/>
            <person name="Hallab A."/>
            <person name="Hartog M."/>
            <person name="Hua A."/>
            <person name="Humphray S.J."/>
            <person name="Jeong D.H."/>
            <person name="Jing Y."/>
            <person name="Jocker A."/>
            <person name="Kenton S.M."/>
            <person name="Kim D.J."/>
            <person name="Klee K."/>
            <person name="Lai H."/>
            <person name="Lang C."/>
            <person name="Lin S."/>
            <person name="Macmil S.L."/>
            <person name="Magdelenat G."/>
            <person name="Matthews L."/>
            <person name="McCorrison J."/>
            <person name="Monaghan E.L."/>
            <person name="Mun J.H."/>
            <person name="Najar F.Z."/>
            <person name="Nicholson C."/>
            <person name="Noirot C."/>
            <person name="O'Bleness M."/>
            <person name="Paule C.R."/>
            <person name="Poulain J."/>
            <person name="Prion F."/>
            <person name="Qin B."/>
            <person name="Qu C."/>
            <person name="Retzel E.F."/>
            <person name="Riddle C."/>
            <person name="Sallet E."/>
            <person name="Samain S."/>
            <person name="Samson N."/>
            <person name="Sanders I."/>
            <person name="Saurat O."/>
            <person name="Scarpelli C."/>
            <person name="Schiex T."/>
            <person name="Segurens B."/>
            <person name="Severin A.J."/>
            <person name="Sherrier D.J."/>
            <person name="Shi R."/>
            <person name="Sims S."/>
            <person name="Singer S.R."/>
            <person name="Sinharoy S."/>
            <person name="Sterck L."/>
            <person name="Viollet A."/>
            <person name="Wang B.B."/>
            <person name="Wang K."/>
            <person name="Wang M."/>
            <person name="Wang X."/>
            <person name="Warfsmann J."/>
            <person name="Weissenbach J."/>
            <person name="White D.D."/>
            <person name="White J.D."/>
            <person name="Wiley G.B."/>
            <person name="Wincker P."/>
            <person name="Xing Y."/>
            <person name="Yang L."/>
            <person name="Yao Z."/>
            <person name="Ying F."/>
            <person name="Zhai J."/>
            <person name="Zhou L."/>
            <person name="Zuber A."/>
            <person name="Denarie J."/>
            <person name="Dixon R.A."/>
            <person name="May G.D."/>
            <person name="Schwartz D.C."/>
            <person name="Rogers J."/>
            <person name="Quetier F."/>
            <person name="Town C.D."/>
            <person name="Roe B.A."/>
        </authorList>
    </citation>
    <scope>NUCLEOTIDE SEQUENCE [LARGE SCALE GENOMIC DNA]</scope>
    <source>
        <strain evidence="2">A17</strain>
        <strain evidence="3 4">cv. Jemalong A17</strain>
    </source>
</reference>
<accession>A0A0C3UKS3</accession>
<organism evidence="2 4">
    <name type="scientific">Medicago truncatula</name>
    <name type="common">Barrel medic</name>
    <name type="synonym">Medicago tribuloides</name>
    <dbReference type="NCBI Taxonomy" id="3880"/>
    <lineage>
        <taxon>Eukaryota</taxon>
        <taxon>Viridiplantae</taxon>
        <taxon>Streptophyta</taxon>
        <taxon>Embryophyta</taxon>
        <taxon>Tracheophyta</taxon>
        <taxon>Spermatophyta</taxon>
        <taxon>Magnoliopsida</taxon>
        <taxon>eudicotyledons</taxon>
        <taxon>Gunneridae</taxon>
        <taxon>Pentapetalae</taxon>
        <taxon>rosids</taxon>
        <taxon>fabids</taxon>
        <taxon>Fabales</taxon>
        <taxon>Fabaceae</taxon>
        <taxon>Papilionoideae</taxon>
        <taxon>50 kb inversion clade</taxon>
        <taxon>NPAAA clade</taxon>
        <taxon>Hologalegina</taxon>
        <taxon>IRL clade</taxon>
        <taxon>Trifolieae</taxon>
        <taxon>Medicago</taxon>
    </lineage>
</organism>
<dbReference type="PaxDb" id="3880-AES59721"/>
<evidence type="ECO:0000313" key="3">
    <source>
        <dbReference type="EnsemblPlants" id="AES59710"/>
    </source>
</evidence>
<dbReference type="eggNOG" id="ENOG502QQ3E">
    <property type="taxonomic scope" value="Eukaryota"/>
</dbReference>
<dbReference type="GO" id="GO:0003677">
    <property type="term" value="F:DNA binding"/>
    <property type="evidence" value="ECO:0007669"/>
    <property type="project" value="UniProtKB-KW"/>
</dbReference>